<dbReference type="PANTHER" id="PTHR48111">
    <property type="entry name" value="REGULATOR OF RPOS"/>
    <property type="match status" value="1"/>
</dbReference>
<dbReference type="PANTHER" id="PTHR48111:SF1">
    <property type="entry name" value="TWO-COMPONENT RESPONSE REGULATOR ORR33"/>
    <property type="match status" value="1"/>
</dbReference>
<dbReference type="InterPro" id="IPR001867">
    <property type="entry name" value="OmpR/PhoB-type_DNA-bd"/>
</dbReference>
<protein>
    <submittedName>
        <fullName evidence="10">Transcriptional regulatory protein, C terminal</fullName>
    </submittedName>
</protein>
<dbReference type="OrthoDB" id="9802426at2"/>
<feature type="domain" description="Response regulatory" evidence="8">
    <location>
        <begin position="3"/>
        <end position="118"/>
    </location>
</feature>
<dbReference type="Pfam" id="PF00486">
    <property type="entry name" value="Trans_reg_C"/>
    <property type="match status" value="1"/>
</dbReference>
<feature type="DNA-binding region" description="OmpR/PhoB-type" evidence="7">
    <location>
        <begin position="126"/>
        <end position="226"/>
    </location>
</feature>
<evidence type="ECO:0000259" key="9">
    <source>
        <dbReference type="PROSITE" id="PS51755"/>
    </source>
</evidence>
<evidence type="ECO:0000259" key="8">
    <source>
        <dbReference type="PROSITE" id="PS50110"/>
    </source>
</evidence>
<keyword evidence="2" id="KW-0902">Two-component regulatory system</keyword>
<evidence type="ECO:0000313" key="11">
    <source>
        <dbReference type="Proteomes" id="UP000199058"/>
    </source>
</evidence>
<evidence type="ECO:0000256" key="7">
    <source>
        <dbReference type="PROSITE-ProRule" id="PRU01091"/>
    </source>
</evidence>
<keyword evidence="4 7" id="KW-0238">DNA-binding</keyword>
<keyword evidence="3" id="KW-0805">Transcription regulation</keyword>
<evidence type="ECO:0000256" key="2">
    <source>
        <dbReference type="ARBA" id="ARBA00023012"/>
    </source>
</evidence>
<keyword evidence="11" id="KW-1185">Reference proteome</keyword>
<gene>
    <name evidence="10" type="ORF">SAMN05660443_2662</name>
</gene>
<evidence type="ECO:0000256" key="5">
    <source>
        <dbReference type="ARBA" id="ARBA00023163"/>
    </source>
</evidence>
<dbReference type="AlphaFoldDB" id="A0A1I1JF68"/>
<evidence type="ECO:0000313" key="10">
    <source>
        <dbReference type="EMBL" id="SFC44623.1"/>
    </source>
</evidence>
<dbReference type="GO" id="GO:0000156">
    <property type="term" value="F:phosphorelay response regulator activity"/>
    <property type="evidence" value="ECO:0007669"/>
    <property type="project" value="TreeGrafter"/>
</dbReference>
<name>A0A1I1JF68_9GAMM</name>
<dbReference type="GO" id="GO:0000976">
    <property type="term" value="F:transcription cis-regulatory region binding"/>
    <property type="evidence" value="ECO:0007669"/>
    <property type="project" value="TreeGrafter"/>
</dbReference>
<dbReference type="PROSITE" id="PS51755">
    <property type="entry name" value="OMPR_PHOB"/>
    <property type="match status" value="1"/>
</dbReference>
<feature type="modified residue" description="4-aspartylphosphate" evidence="6">
    <location>
        <position position="53"/>
    </location>
</feature>
<dbReference type="RefSeq" id="WP_091964658.1">
    <property type="nucleotide sequence ID" value="NZ_FOLH01000006.1"/>
</dbReference>
<dbReference type="GO" id="GO:0006355">
    <property type="term" value="P:regulation of DNA-templated transcription"/>
    <property type="evidence" value="ECO:0007669"/>
    <property type="project" value="InterPro"/>
</dbReference>
<dbReference type="InterPro" id="IPR036388">
    <property type="entry name" value="WH-like_DNA-bd_sf"/>
</dbReference>
<dbReference type="InterPro" id="IPR039420">
    <property type="entry name" value="WalR-like"/>
</dbReference>
<dbReference type="GO" id="GO:0032993">
    <property type="term" value="C:protein-DNA complex"/>
    <property type="evidence" value="ECO:0007669"/>
    <property type="project" value="TreeGrafter"/>
</dbReference>
<evidence type="ECO:0000256" key="4">
    <source>
        <dbReference type="ARBA" id="ARBA00023125"/>
    </source>
</evidence>
<dbReference type="InterPro" id="IPR001789">
    <property type="entry name" value="Sig_transdc_resp-reg_receiver"/>
</dbReference>
<sequence>MHQVAIIEDDMDQARLVASWLKTYGYQASLYISAELFLETHQDSKDFDLLLIDWLLPAMSGLELTQQLVEHKDRPPIIFMTSLQKDDDLARALHSGADDFISKPLKKNVFLARVHAVTRRHKLRKEQQLEQVAFKLESSSLALISADQRIKLTASEFRLMQLFSHSQGHLFTREELADSIWGDSTKANEGRALDLLISRLRKKLQKLEKPIGELINHYGQGYSFDSHL</sequence>
<keyword evidence="5" id="KW-0804">Transcription</keyword>
<evidence type="ECO:0000256" key="1">
    <source>
        <dbReference type="ARBA" id="ARBA00022553"/>
    </source>
</evidence>
<evidence type="ECO:0000256" key="3">
    <source>
        <dbReference type="ARBA" id="ARBA00023015"/>
    </source>
</evidence>
<dbReference type="Gene3D" id="3.40.50.2300">
    <property type="match status" value="1"/>
</dbReference>
<keyword evidence="1 6" id="KW-0597">Phosphoprotein</keyword>
<dbReference type="STRING" id="1122252.SAMN05660443_2662"/>
<evidence type="ECO:0000256" key="6">
    <source>
        <dbReference type="PROSITE-ProRule" id="PRU00169"/>
    </source>
</evidence>
<dbReference type="GO" id="GO:0005829">
    <property type="term" value="C:cytosol"/>
    <property type="evidence" value="ECO:0007669"/>
    <property type="project" value="TreeGrafter"/>
</dbReference>
<proteinExistence type="predicted"/>
<dbReference type="Proteomes" id="UP000199058">
    <property type="component" value="Unassembled WGS sequence"/>
</dbReference>
<dbReference type="EMBL" id="FOLH01000006">
    <property type="protein sequence ID" value="SFC44623.1"/>
    <property type="molecule type" value="Genomic_DNA"/>
</dbReference>
<dbReference type="PROSITE" id="PS50110">
    <property type="entry name" value="RESPONSE_REGULATORY"/>
    <property type="match status" value="1"/>
</dbReference>
<dbReference type="CDD" id="cd00383">
    <property type="entry name" value="trans_reg_C"/>
    <property type="match status" value="1"/>
</dbReference>
<organism evidence="10 11">
    <name type="scientific">Marinospirillum celere</name>
    <dbReference type="NCBI Taxonomy" id="1122252"/>
    <lineage>
        <taxon>Bacteria</taxon>
        <taxon>Pseudomonadati</taxon>
        <taxon>Pseudomonadota</taxon>
        <taxon>Gammaproteobacteria</taxon>
        <taxon>Oceanospirillales</taxon>
        <taxon>Oceanospirillaceae</taxon>
        <taxon>Marinospirillum</taxon>
    </lineage>
</organism>
<reference evidence="10 11" key="1">
    <citation type="submission" date="2016-10" db="EMBL/GenBank/DDBJ databases">
        <authorList>
            <person name="de Groot N.N."/>
        </authorList>
    </citation>
    <scope>NUCLEOTIDE SEQUENCE [LARGE SCALE GENOMIC DNA]</scope>
    <source>
        <strain evidence="10 11">DSM 18438</strain>
    </source>
</reference>
<dbReference type="SMART" id="SM00448">
    <property type="entry name" value="REC"/>
    <property type="match status" value="1"/>
</dbReference>
<feature type="domain" description="OmpR/PhoB-type" evidence="9">
    <location>
        <begin position="126"/>
        <end position="226"/>
    </location>
</feature>
<dbReference type="SMART" id="SM00862">
    <property type="entry name" value="Trans_reg_C"/>
    <property type="match status" value="1"/>
</dbReference>
<dbReference type="SUPFAM" id="SSF52172">
    <property type="entry name" value="CheY-like"/>
    <property type="match status" value="1"/>
</dbReference>
<dbReference type="Pfam" id="PF00072">
    <property type="entry name" value="Response_reg"/>
    <property type="match status" value="1"/>
</dbReference>
<dbReference type="Gene3D" id="1.10.10.10">
    <property type="entry name" value="Winged helix-like DNA-binding domain superfamily/Winged helix DNA-binding domain"/>
    <property type="match status" value="1"/>
</dbReference>
<accession>A0A1I1JF68</accession>
<dbReference type="InterPro" id="IPR011006">
    <property type="entry name" value="CheY-like_superfamily"/>
</dbReference>